<reference evidence="1 2" key="1">
    <citation type="submission" date="2023-01" db="EMBL/GenBank/DDBJ databases">
        <title>Thalassococcus onchidii sp. nov., isolated from a marine invertebrate from the South China Sea.</title>
        <authorList>
            <person name="Xu S."/>
            <person name="Liu Z."/>
            <person name="Xu Y."/>
        </authorList>
    </citation>
    <scope>NUCLEOTIDE SEQUENCE [LARGE SCALE GENOMIC DNA]</scope>
    <source>
        <strain evidence="1 2">KCTC 32084</strain>
    </source>
</reference>
<protein>
    <submittedName>
        <fullName evidence="1">Uncharacterized protein</fullName>
    </submittedName>
</protein>
<name>A0ABT4XU83_9RHOB</name>
<dbReference type="EMBL" id="JAQIOY010000003">
    <property type="protein sequence ID" value="MDA7425491.1"/>
    <property type="molecule type" value="Genomic_DNA"/>
</dbReference>
<organism evidence="1 2">
    <name type="scientific">Thalassococcus lentus</name>
    <dbReference type="NCBI Taxonomy" id="1210524"/>
    <lineage>
        <taxon>Bacteria</taxon>
        <taxon>Pseudomonadati</taxon>
        <taxon>Pseudomonadota</taxon>
        <taxon>Alphaproteobacteria</taxon>
        <taxon>Rhodobacterales</taxon>
        <taxon>Roseobacteraceae</taxon>
        <taxon>Thalassococcus</taxon>
    </lineage>
</organism>
<comment type="caution">
    <text evidence="1">The sequence shown here is derived from an EMBL/GenBank/DDBJ whole genome shotgun (WGS) entry which is preliminary data.</text>
</comment>
<dbReference type="Proteomes" id="UP001210720">
    <property type="component" value="Unassembled WGS sequence"/>
</dbReference>
<dbReference type="RefSeq" id="WP_271432960.1">
    <property type="nucleotide sequence ID" value="NZ_JAQIOY010000003.1"/>
</dbReference>
<evidence type="ECO:0000313" key="1">
    <source>
        <dbReference type="EMBL" id="MDA7425491.1"/>
    </source>
</evidence>
<accession>A0ABT4XU83</accession>
<proteinExistence type="predicted"/>
<sequence length="73" mass="7827">MGTLILLAEKSLKGAGSSALAGLAKAAQHATITILMNPMGLLDHCLGLFFSDFRTNSDLLPVSLPNHERDRHK</sequence>
<evidence type="ECO:0000313" key="2">
    <source>
        <dbReference type="Proteomes" id="UP001210720"/>
    </source>
</evidence>
<gene>
    <name evidence="1" type="ORF">PFY00_12195</name>
</gene>
<keyword evidence="2" id="KW-1185">Reference proteome</keyword>